<feature type="region of interest" description="Disordered" evidence="1">
    <location>
        <begin position="1"/>
        <end position="22"/>
    </location>
</feature>
<feature type="compositionally biased region" description="Basic and acidic residues" evidence="1">
    <location>
        <begin position="1"/>
        <end position="12"/>
    </location>
</feature>
<evidence type="ECO:0000256" key="1">
    <source>
        <dbReference type="SAM" id="MobiDB-lite"/>
    </source>
</evidence>
<feature type="non-terminal residue" evidence="2">
    <location>
        <position position="1"/>
    </location>
</feature>
<evidence type="ECO:0000313" key="2">
    <source>
        <dbReference type="EMBL" id="GFD30745.1"/>
    </source>
</evidence>
<dbReference type="AlphaFoldDB" id="A0A699V638"/>
<organism evidence="2">
    <name type="scientific">Tanacetum cinerariifolium</name>
    <name type="common">Dalmatian daisy</name>
    <name type="synonym">Chrysanthemum cinerariifolium</name>
    <dbReference type="NCBI Taxonomy" id="118510"/>
    <lineage>
        <taxon>Eukaryota</taxon>
        <taxon>Viridiplantae</taxon>
        <taxon>Streptophyta</taxon>
        <taxon>Embryophyta</taxon>
        <taxon>Tracheophyta</taxon>
        <taxon>Spermatophyta</taxon>
        <taxon>Magnoliopsida</taxon>
        <taxon>eudicotyledons</taxon>
        <taxon>Gunneridae</taxon>
        <taxon>Pentapetalae</taxon>
        <taxon>asterids</taxon>
        <taxon>campanulids</taxon>
        <taxon>Asterales</taxon>
        <taxon>Asteraceae</taxon>
        <taxon>Asteroideae</taxon>
        <taxon>Anthemideae</taxon>
        <taxon>Anthemidinae</taxon>
        <taxon>Tanacetum</taxon>
    </lineage>
</organism>
<proteinExistence type="predicted"/>
<name>A0A699V638_TANCI</name>
<gene>
    <name evidence="2" type="ORF">Tci_902714</name>
</gene>
<sequence length="66" mass="6866">EKSNLKKNDRQKVSQQAVEQVGDGGVSGISLSVVLSSDDRNGETTGNGGIWPDDGSLDGSDYVLDA</sequence>
<reference evidence="2" key="1">
    <citation type="journal article" date="2019" name="Sci. Rep.">
        <title>Draft genome of Tanacetum cinerariifolium, the natural source of mosquito coil.</title>
        <authorList>
            <person name="Yamashiro T."/>
            <person name="Shiraishi A."/>
            <person name="Satake H."/>
            <person name="Nakayama K."/>
        </authorList>
    </citation>
    <scope>NUCLEOTIDE SEQUENCE</scope>
</reference>
<protein>
    <submittedName>
        <fullName evidence="2">Uncharacterized protein</fullName>
    </submittedName>
</protein>
<dbReference type="EMBL" id="BKCJ011407106">
    <property type="protein sequence ID" value="GFD30745.1"/>
    <property type="molecule type" value="Genomic_DNA"/>
</dbReference>
<comment type="caution">
    <text evidence="2">The sequence shown here is derived from an EMBL/GenBank/DDBJ whole genome shotgun (WGS) entry which is preliminary data.</text>
</comment>
<feature type="non-terminal residue" evidence="2">
    <location>
        <position position="66"/>
    </location>
</feature>
<feature type="region of interest" description="Disordered" evidence="1">
    <location>
        <begin position="37"/>
        <end position="66"/>
    </location>
</feature>
<accession>A0A699V638</accession>